<dbReference type="RefSeq" id="WP_090506147.1">
    <property type="nucleotide sequence ID" value="NZ_FOWX01000075.1"/>
</dbReference>
<evidence type="ECO:0000313" key="3">
    <source>
        <dbReference type="EMBL" id="SFQ34705.1"/>
    </source>
</evidence>
<dbReference type="GO" id="GO:0016787">
    <property type="term" value="F:hydrolase activity"/>
    <property type="evidence" value="ECO:0007669"/>
    <property type="project" value="UniProtKB-KW"/>
</dbReference>
<dbReference type="STRING" id="289003.SAMN05216190_1754"/>
<dbReference type="InterPro" id="IPR050272">
    <property type="entry name" value="Isochorismatase-like_hydrls"/>
</dbReference>
<protein>
    <submittedName>
        <fullName evidence="3">Nicotinamidase-related amidase</fullName>
    </submittedName>
</protein>
<name>A0A1I5XRT9_9PSED</name>
<dbReference type="OrthoDB" id="1157330at2"/>
<evidence type="ECO:0000259" key="2">
    <source>
        <dbReference type="Pfam" id="PF00857"/>
    </source>
</evidence>
<evidence type="ECO:0000313" key="4">
    <source>
        <dbReference type="Proteomes" id="UP000198784"/>
    </source>
</evidence>
<dbReference type="CDD" id="cd01014">
    <property type="entry name" value="nicotinamidase_related"/>
    <property type="match status" value="1"/>
</dbReference>
<dbReference type="SUPFAM" id="SSF52499">
    <property type="entry name" value="Isochorismatase-like hydrolases"/>
    <property type="match status" value="1"/>
</dbReference>
<reference evidence="4" key="1">
    <citation type="submission" date="2016-10" db="EMBL/GenBank/DDBJ databases">
        <authorList>
            <person name="Varghese N."/>
            <person name="Submissions S."/>
        </authorList>
    </citation>
    <scope>NUCLEOTIDE SEQUENCE [LARGE SCALE GENOMIC DNA]</scope>
    <source>
        <strain evidence="4">DSM 17834</strain>
    </source>
</reference>
<dbReference type="PANTHER" id="PTHR43540">
    <property type="entry name" value="PEROXYUREIDOACRYLATE/UREIDOACRYLATE AMIDOHYDROLASE-RELATED"/>
    <property type="match status" value="1"/>
</dbReference>
<feature type="domain" description="Isochorismatase-like" evidence="2">
    <location>
        <begin position="5"/>
        <end position="177"/>
    </location>
</feature>
<gene>
    <name evidence="3" type="ORF">SAMN05216190_1754</name>
</gene>
<keyword evidence="1" id="KW-0378">Hydrolase</keyword>
<dbReference type="Proteomes" id="UP000198784">
    <property type="component" value="Unassembled WGS sequence"/>
</dbReference>
<organism evidence="3 4">
    <name type="scientific">Pseudomonas borbori</name>
    <dbReference type="NCBI Taxonomy" id="289003"/>
    <lineage>
        <taxon>Bacteria</taxon>
        <taxon>Pseudomonadati</taxon>
        <taxon>Pseudomonadota</taxon>
        <taxon>Gammaproteobacteria</taxon>
        <taxon>Pseudomonadales</taxon>
        <taxon>Pseudomonadaceae</taxon>
        <taxon>Pseudomonas</taxon>
    </lineage>
</organism>
<dbReference type="Gene3D" id="3.40.50.850">
    <property type="entry name" value="Isochorismatase-like"/>
    <property type="match status" value="1"/>
</dbReference>
<dbReference type="EMBL" id="FOWX01000075">
    <property type="protein sequence ID" value="SFQ34705.1"/>
    <property type="molecule type" value="Genomic_DNA"/>
</dbReference>
<dbReference type="PANTHER" id="PTHR43540:SF1">
    <property type="entry name" value="ISOCHORISMATASE HYDROLASE"/>
    <property type="match status" value="1"/>
</dbReference>
<dbReference type="InterPro" id="IPR000868">
    <property type="entry name" value="Isochorismatase-like_dom"/>
</dbReference>
<dbReference type="AlphaFoldDB" id="A0A1I5XRT9"/>
<proteinExistence type="predicted"/>
<keyword evidence="4" id="KW-1185">Reference proteome</keyword>
<dbReference type="Pfam" id="PF00857">
    <property type="entry name" value="Isochorismatase"/>
    <property type="match status" value="1"/>
</dbReference>
<dbReference type="InterPro" id="IPR036380">
    <property type="entry name" value="Isochorismatase-like_sf"/>
</dbReference>
<evidence type="ECO:0000256" key="1">
    <source>
        <dbReference type="ARBA" id="ARBA00022801"/>
    </source>
</evidence>
<sequence length="184" mass="19717">MSKRALVLVDIQNDYFVNGKWPLKGIDAASDNAARVLAHARASGELVVHIRHEFATDAAPFFAPGSQGAQTHAKVINLADEPVVLKNHVNAFLETPLKAILDDNAIEQLTIVGNMSHMCVDAMVRAAADYGYANTVIADACATHDLEFEGVTVPAAQVHAAFMAALAFAYAQVVSTEQYLARTI</sequence>
<accession>A0A1I5XRT9</accession>